<dbReference type="PANTHER" id="PTHR13090:SF1">
    <property type="entry name" value="ARGININE-HYDROXYLASE NDUFAF5, MITOCHONDRIAL"/>
    <property type="match status" value="1"/>
</dbReference>
<dbReference type="CDD" id="cd02440">
    <property type="entry name" value="AdoMet_MTases"/>
    <property type="match status" value="1"/>
</dbReference>
<keyword evidence="7" id="KW-1185">Reference proteome</keyword>
<feature type="domain" description="Methyltransferase type 11" evidence="6">
    <location>
        <begin position="139"/>
        <end position="229"/>
    </location>
</feature>
<dbReference type="PANTHER" id="PTHR13090">
    <property type="entry name" value="ARGININE-HYDROXYLASE NDUFAF5, MITOCHONDRIAL"/>
    <property type="match status" value="1"/>
</dbReference>
<name>A0ABM0MBN5_SACKO</name>
<accession>A0ABM0MBN5</accession>
<evidence type="ECO:0000313" key="7">
    <source>
        <dbReference type="Proteomes" id="UP000694865"/>
    </source>
</evidence>
<dbReference type="SUPFAM" id="SSF53335">
    <property type="entry name" value="S-adenosyl-L-methionine-dependent methyltransferases"/>
    <property type="match status" value="1"/>
</dbReference>
<dbReference type="InterPro" id="IPR029063">
    <property type="entry name" value="SAM-dependent_MTases_sf"/>
</dbReference>
<dbReference type="Proteomes" id="UP000694865">
    <property type="component" value="Unplaced"/>
</dbReference>
<protein>
    <recommendedName>
        <fullName evidence="3">Arginine-hydroxylase NDUFAF5, mitochondrial</fullName>
    </recommendedName>
    <alternativeName>
        <fullName evidence="4">NADH dehydrogenase [ubiquinone] 1 alpha subcomplex assembly factor 5</fullName>
    </alternativeName>
    <alternativeName>
        <fullName evidence="5">Putative methyltransferase NDUFAF5</fullName>
    </alternativeName>
</protein>
<sequence>MSCIIGKIPHRPWSTCVTRVVPFSYHGHKIQSVSNVSQQATFQRIHAVNHCCCKRVTNVFHSVGSWNGISVRYQHSPPSNQKTKSENVMNVFDRNTKRKQKNRAAVMKDNHVYDYIRDEVAFRMTDRLRDIVRKFPVALDLGCGKGHIAQNIMDDMVDTLYQSDMSAEMLERSHVCENVQTIKIHCDEENLPFKAESLDLVISSLSLHWVNDLPRALRQIQSSLKKDSPFIGSMFGADTLFELRCSLQLAEIEREGGFAPHISPFTDIQDIGNLLNRAGFNLLTVDVDEIVVSYPSMFELMQDLKGMAENNASWSRKLLLHRESMMAAAAIYKEMYGNKDGSIPATFQILYMIGWKPDPSQAQPATRGSATVSLKDLESINQMKFDE</sequence>
<dbReference type="RefSeq" id="XP_006817426.1">
    <property type="nucleotide sequence ID" value="XM_006817363.1"/>
</dbReference>
<evidence type="ECO:0000256" key="4">
    <source>
        <dbReference type="ARBA" id="ARBA00041833"/>
    </source>
</evidence>
<evidence type="ECO:0000313" key="8">
    <source>
        <dbReference type="RefSeq" id="XP_006817426.1"/>
    </source>
</evidence>
<dbReference type="Pfam" id="PF08241">
    <property type="entry name" value="Methyltransf_11"/>
    <property type="match status" value="1"/>
</dbReference>
<dbReference type="GeneID" id="100377475"/>
<proteinExistence type="predicted"/>
<reference evidence="8" key="1">
    <citation type="submission" date="2025-08" db="UniProtKB">
        <authorList>
            <consortium name="RefSeq"/>
        </authorList>
    </citation>
    <scope>IDENTIFICATION</scope>
    <source>
        <tissue evidence="8">Testes</tissue>
    </source>
</reference>
<keyword evidence="2" id="KW-0808">Transferase</keyword>
<evidence type="ECO:0000256" key="5">
    <source>
        <dbReference type="ARBA" id="ARBA00042549"/>
    </source>
</evidence>
<dbReference type="Gene3D" id="3.40.50.150">
    <property type="entry name" value="Vaccinia Virus protein VP39"/>
    <property type="match status" value="1"/>
</dbReference>
<evidence type="ECO:0000259" key="6">
    <source>
        <dbReference type="Pfam" id="PF08241"/>
    </source>
</evidence>
<evidence type="ECO:0000256" key="3">
    <source>
        <dbReference type="ARBA" id="ARBA00040937"/>
    </source>
</evidence>
<keyword evidence="1" id="KW-0489">Methyltransferase</keyword>
<evidence type="ECO:0000256" key="1">
    <source>
        <dbReference type="ARBA" id="ARBA00022603"/>
    </source>
</evidence>
<dbReference type="InterPro" id="IPR050602">
    <property type="entry name" value="Malonyl-ACP_OMT"/>
</dbReference>
<organism evidence="7 8">
    <name type="scientific">Saccoglossus kowalevskii</name>
    <name type="common">Acorn worm</name>
    <dbReference type="NCBI Taxonomy" id="10224"/>
    <lineage>
        <taxon>Eukaryota</taxon>
        <taxon>Metazoa</taxon>
        <taxon>Hemichordata</taxon>
        <taxon>Enteropneusta</taxon>
        <taxon>Harrimaniidae</taxon>
        <taxon>Saccoglossus</taxon>
    </lineage>
</organism>
<dbReference type="InterPro" id="IPR013216">
    <property type="entry name" value="Methyltransf_11"/>
</dbReference>
<gene>
    <name evidence="8" type="primary">LOC100377475</name>
</gene>
<evidence type="ECO:0000256" key="2">
    <source>
        <dbReference type="ARBA" id="ARBA00022679"/>
    </source>
</evidence>